<keyword evidence="3" id="KW-1185">Reference proteome</keyword>
<gene>
    <name evidence="2" type="ORF">C3942_16935</name>
</gene>
<reference evidence="2 3" key="1">
    <citation type="submission" date="2018-02" db="EMBL/GenBank/DDBJ databases">
        <title>Genome sequencing of Solimonas sp. HR-BB.</title>
        <authorList>
            <person name="Lee Y."/>
            <person name="Jeon C.O."/>
        </authorList>
    </citation>
    <scope>NUCLEOTIDE SEQUENCE [LARGE SCALE GENOMIC DNA]</scope>
    <source>
        <strain evidence="2 3">HR-BB</strain>
    </source>
</reference>
<evidence type="ECO:0000313" key="3">
    <source>
        <dbReference type="Proteomes" id="UP000238220"/>
    </source>
</evidence>
<dbReference type="AlphaFoldDB" id="A0A2S5TCJ8"/>
<accession>A0A2S5TCJ8</accession>
<feature type="domain" description="KfrA N-terminal DNA-binding" evidence="1">
    <location>
        <begin position="9"/>
        <end position="117"/>
    </location>
</feature>
<dbReference type="Proteomes" id="UP000238220">
    <property type="component" value="Unassembled WGS sequence"/>
</dbReference>
<protein>
    <recommendedName>
        <fullName evidence="1">KfrA N-terminal DNA-binding domain-containing protein</fullName>
    </recommendedName>
</protein>
<comment type="caution">
    <text evidence="2">The sequence shown here is derived from an EMBL/GenBank/DDBJ whole genome shotgun (WGS) entry which is preliminary data.</text>
</comment>
<evidence type="ECO:0000313" key="2">
    <source>
        <dbReference type="EMBL" id="PPE72734.1"/>
    </source>
</evidence>
<dbReference type="InterPro" id="IPR021104">
    <property type="entry name" value="KfrA_DNA-bd_N"/>
</dbReference>
<evidence type="ECO:0000259" key="1">
    <source>
        <dbReference type="Pfam" id="PF11740"/>
    </source>
</evidence>
<dbReference type="Pfam" id="PF11740">
    <property type="entry name" value="KfrA_N"/>
    <property type="match status" value="1"/>
</dbReference>
<dbReference type="EMBL" id="PSNW01000010">
    <property type="protein sequence ID" value="PPE72734.1"/>
    <property type="molecule type" value="Genomic_DNA"/>
</dbReference>
<proteinExistence type="predicted"/>
<organism evidence="2 3">
    <name type="scientific">Solimonas fluminis</name>
    <dbReference type="NCBI Taxonomy" id="2086571"/>
    <lineage>
        <taxon>Bacteria</taxon>
        <taxon>Pseudomonadati</taxon>
        <taxon>Pseudomonadota</taxon>
        <taxon>Gammaproteobacteria</taxon>
        <taxon>Nevskiales</taxon>
        <taxon>Nevskiaceae</taxon>
        <taxon>Solimonas</taxon>
    </lineage>
</organism>
<name>A0A2S5TCJ8_9GAMM</name>
<sequence>MGRPAEVSKEAVMNAVFDLMVQNRALTISAVREHVGKRGSNSTILQWMHECREEIRRKVLLLVHMKAGNAELIRDLIEQLVWRMVIKLEEDTRNAASAEILAMKIKEQSTNRSHLEAYVEKSARDSEREEALQLLLVEYQEVADRASAGEKLISQQASEIQRLRAELESKPKASSSEPVSP</sequence>